<dbReference type="SUPFAM" id="SSF52540">
    <property type="entry name" value="P-loop containing nucleoside triphosphate hydrolases"/>
    <property type="match status" value="1"/>
</dbReference>
<organism evidence="5">
    <name type="scientific">Sedimenticola thiotaurini</name>
    <dbReference type="NCBI Taxonomy" id="1543721"/>
    <lineage>
        <taxon>Bacteria</taxon>
        <taxon>Pseudomonadati</taxon>
        <taxon>Pseudomonadota</taxon>
        <taxon>Gammaproteobacteria</taxon>
        <taxon>Chromatiales</taxon>
        <taxon>Sedimenticolaceae</taxon>
        <taxon>Sedimenticola</taxon>
    </lineage>
</organism>
<evidence type="ECO:0000256" key="3">
    <source>
        <dbReference type="PROSITE-ProRule" id="PRU00492"/>
    </source>
</evidence>
<protein>
    <recommendedName>
        <fullName evidence="4">ATP-cone domain-containing protein</fullName>
    </recommendedName>
</protein>
<keyword evidence="2 3" id="KW-0067">ATP-binding</keyword>
<dbReference type="PANTHER" id="PTHR33477">
    <property type="entry name" value="P-LOOP NTPASE DOMAIN-CONTAINING PROTEIN LPA1 HOMOLOG 1"/>
    <property type="match status" value="1"/>
</dbReference>
<keyword evidence="1 3" id="KW-0547">Nucleotide-binding</keyword>
<accession>A0A831RPI1</accession>
<sequence>MAKTHVVDPSDGTRVPFLRGILVRSLHDAGLGFEEAYEVAGRIRQELEGVDEITTGHLHQKVLELLQKSFDQKIADAYQPSSRAEALVMVVDADGQVSPFARSQHIHCLQSTGLTADQARSASRRVLEHLLENNVTEISSARLGHLTYICLHRHLGADAARRYLVWEDYCHSDRPLILLLGGTTGCGKSTVATEVAHRLGVVRTQSTDMLREVMRQLLPKRLLPVLHTSAFDAWTALPFKLTGQDQESLIADGYRSQMELLSVPCEAVLQRALKERVSLILEGVHVHPSLLSYIDRREDAVIVPILLAVLKKEKLKKRLQRRGKQAPERGGKRYLASFDRIWELQTYLLSEADEHGIPIITNDDREKTTVEIMGTIIDVMAEGFSSTPAEVFGDG</sequence>
<dbReference type="InterPro" id="IPR005144">
    <property type="entry name" value="ATP-cone_dom"/>
</dbReference>
<gene>
    <name evidence="5" type="ORF">ENI96_09400</name>
</gene>
<dbReference type="EMBL" id="DRKP01000107">
    <property type="protein sequence ID" value="HEB96629.1"/>
    <property type="molecule type" value="Genomic_DNA"/>
</dbReference>
<evidence type="ECO:0000256" key="1">
    <source>
        <dbReference type="ARBA" id="ARBA00022741"/>
    </source>
</evidence>
<evidence type="ECO:0000313" key="5">
    <source>
        <dbReference type="EMBL" id="HEB96629.1"/>
    </source>
</evidence>
<feature type="domain" description="ATP-cone" evidence="4">
    <location>
        <begin position="4"/>
        <end position="90"/>
    </location>
</feature>
<dbReference type="PROSITE" id="PS51161">
    <property type="entry name" value="ATP_CONE"/>
    <property type="match status" value="1"/>
</dbReference>
<name>A0A831RPI1_9GAMM</name>
<comment type="caution">
    <text evidence="5">The sequence shown here is derived from an EMBL/GenBank/DDBJ whole genome shotgun (WGS) entry which is preliminary data.</text>
</comment>
<reference evidence="5" key="1">
    <citation type="journal article" date="2020" name="mSystems">
        <title>Genome- and Community-Level Interaction Insights into Carbon Utilization and Element Cycling Functions of Hydrothermarchaeota in Hydrothermal Sediment.</title>
        <authorList>
            <person name="Zhou Z."/>
            <person name="Liu Y."/>
            <person name="Xu W."/>
            <person name="Pan J."/>
            <person name="Luo Z.H."/>
            <person name="Li M."/>
        </authorList>
    </citation>
    <scope>NUCLEOTIDE SEQUENCE [LARGE SCALE GENOMIC DNA]</scope>
    <source>
        <strain evidence="5">HyVt-443</strain>
    </source>
</reference>
<evidence type="ECO:0000256" key="2">
    <source>
        <dbReference type="ARBA" id="ARBA00022840"/>
    </source>
</evidence>
<dbReference type="AlphaFoldDB" id="A0A831RPI1"/>
<dbReference type="PANTHER" id="PTHR33477:SF3">
    <property type="entry name" value="P-LOOP NTPASE DOMAIN-CONTAINING PROTEIN LPA1 HOMOLOG 1"/>
    <property type="match status" value="1"/>
</dbReference>
<proteinExistence type="predicted"/>
<dbReference type="GO" id="GO:0005524">
    <property type="term" value="F:ATP binding"/>
    <property type="evidence" value="ECO:0007669"/>
    <property type="project" value="UniProtKB-UniRule"/>
</dbReference>
<dbReference type="Gene3D" id="3.40.50.300">
    <property type="entry name" value="P-loop containing nucleotide triphosphate hydrolases"/>
    <property type="match status" value="1"/>
</dbReference>
<dbReference type="Proteomes" id="UP000886251">
    <property type="component" value="Unassembled WGS sequence"/>
</dbReference>
<dbReference type="InterPro" id="IPR027417">
    <property type="entry name" value="P-loop_NTPase"/>
</dbReference>
<evidence type="ECO:0000259" key="4">
    <source>
        <dbReference type="PROSITE" id="PS51161"/>
    </source>
</evidence>